<evidence type="ECO:0000313" key="1">
    <source>
        <dbReference type="EMBL" id="PTX73401.1"/>
    </source>
</evidence>
<name>A0A2T6CD45_9RHOB</name>
<accession>A0A2T6CD45</accession>
<dbReference type="Proteomes" id="UP000244092">
    <property type="component" value="Unassembled WGS sequence"/>
</dbReference>
<sequence length="90" mass="10544">MSSKLPHRYDVIDREFPVRLVIEARPETYEITRQWLQRNVGTGNYASKPHLLWNTRATAVYFRNLHEALMFVAGCPHVKLAWEGYSGKVR</sequence>
<organism evidence="1 2">
    <name type="scientific">Sulfitobacter mediterraneus</name>
    <dbReference type="NCBI Taxonomy" id="83219"/>
    <lineage>
        <taxon>Bacteria</taxon>
        <taxon>Pseudomonadati</taxon>
        <taxon>Pseudomonadota</taxon>
        <taxon>Alphaproteobacteria</taxon>
        <taxon>Rhodobacterales</taxon>
        <taxon>Roseobacteraceae</taxon>
        <taxon>Sulfitobacter</taxon>
    </lineage>
</organism>
<comment type="caution">
    <text evidence="1">The sequence shown here is derived from an EMBL/GenBank/DDBJ whole genome shotgun (WGS) entry which is preliminary data.</text>
</comment>
<gene>
    <name evidence="1" type="ORF">C8N31_107102</name>
</gene>
<dbReference type="EMBL" id="QBKU01000007">
    <property type="protein sequence ID" value="PTX73401.1"/>
    <property type="molecule type" value="Genomic_DNA"/>
</dbReference>
<reference evidence="1 2" key="1">
    <citation type="submission" date="2018-04" db="EMBL/GenBank/DDBJ databases">
        <title>Genomic Encyclopedia of Archaeal and Bacterial Type Strains, Phase II (KMG-II): from individual species to whole genera.</title>
        <authorList>
            <person name="Goeker M."/>
        </authorList>
    </citation>
    <scope>NUCLEOTIDE SEQUENCE [LARGE SCALE GENOMIC DNA]</scope>
    <source>
        <strain evidence="1 2">DSM 12244</strain>
    </source>
</reference>
<evidence type="ECO:0000313" key="2">
    <source>
        <dbReference type="Proteomes" id="UP000244092"/>
    </source>
</evidence>
<dbReference type="AlphaFoldDB" id="A0A2T6CD45"/>
<proteinExistence type="predicted"/>
<protein>
    <submittedName>
        <fullName evidence="1">Uncharacterized protein</fullName>
    </submittedName>
</protein>